<reference evidence="2 3" key="1">
    <citation type="submission" date="2023-07" db="EMBL/GenBank/DDBJ databases">
        <authorList>
            <person name="Peeters C."/>
        </authorList>
    </citation>
    <scope>NUCLEOTIDE SEQUENCE [LARGE SCALE GENOMIC DNA]</scope>
    <source>
        <strain evidence="2 3">LMG 18096</strain>
    </source>
</reference>
<accession>A0ABC8QBC8</accession>
<feature type="compositionally biased region" description="Low complexity" evidence="1">
    <location>
        <begin position="11"/>
        <end position="21"/>
    </location>
</feature>
<feature type="region of interest" description="Disordered" evidence="1">
    <location>
        <begin position="1"/>
        <end position="27"/>
    </location>
</feature>
<proteinExistence type="predicted"/>
<evidence type="ECO:0000313" key="3">
    <source>
        <dbReference type="Proteomes" id="UP001189663"/>
    </source>
</evidence>
<evidence type="ECO:0000256" key="1">
    <source>
        <dbReference type="SAM" id="MobiDB-lite"/>
    </source>
</evidence>
<comment type="caution">
    <text evidence="2">The sequence shown here is derived from an EMBL/GenBank/DDBJ whole genome shotgun (WGS) entry which is preliminary data.</text>
</comment>
<feature type="compositionally biased region" description="Basic and acidic residues" evidence="1">
    <location>
        <begin position="1"/>
        <end position="10"/>
    </location>
</feature>
<dbReference type="Proteomes" id="UP001189663">
    <property type="component" value="Unassembled WGS sequence"/>
</dbReference>
<dbReference type="EMBL" id="CATZAT010000003">
    <property type="protein sequence ID" value="CAJ0789593.1"/>
    <property type="molecule type" value="Genomic_DNA"/>
</dbReference>
<evidence type="ECO:0000313" key="2">
    <source>
        <dbReference type="EMBL" id="CAJ0789593.1"/>
    </source>
</evidence>
<protein>
    <submittedName>
        <fullName evidence="2">Uncharacterized protein</fullName>
    </submittedName>
</protein>
<keyword evidence="3" id="KW-1185">Reference proteome</keyword>
<organism evidence="2 3">
    <name type="scientific">Ralstonia holmesii</name>
    <dbReference type="NCBI Taxonomy" id="3058602"/>
    <lineage>
        <taxon>Bacteria</taxon>
        <taxon>Pseudomonadati</taxon>
        <taxon>Pseudomonadota</taxon>
        <taxon>Betaproteobacteria</taxon>
        <taxon>Burkholderiales</taxon>
        <taxon>Burkholderiaceae</taxon>
        <taxon>Ralstonia</taxon>
    </lineage>
</organism>
<sequence>MVRKNSKEAAKSGLAAGSKKGPNQTVGPYFTGNVETAVLRRFKLLQRHCNC</sequence>
<dbReference type="AlphaFoldDB" id="A0ABC8QBC8"/>
<gene>
    <name evidence="2" type="ORF">LMG18096_02276</name>
</gene>
<name>A0ABC8QBC8_9RALS</name>